<dbReference type="InParanoid" id="A7SES8"/>
<organism evidence="1 2">
    <name type="scientific">Nematostella vectensis</name>
    <name type="common">Starlet sea anemone</name>
    <dbReference type="NCBI Taxonomy" id="45351"/>
    <lineage>
        <taxon>Eukaryota</taxon>
        <taxon>Metazoa</taxon>
        <taxon>Cnidaria</taxon>
        <taxon>Anthozoa</taxon>
        <taxon>Hexacorallia</taxon>
        <taxon>Actiniaria</taxon>
        <taxon>Edwardsiidae</taxon>
        <taxon>Nematostella</taxon>
    </lineage>
</organism>
<gene>
    <name evidence="1" type="ORF">NEMVEDRAFT_v1g211151</name>
</gene>
<reference evidence="1 2" key="1">
    <citation type="journal article" date="2007" name="Science">
        <title>Sea anemone genome reveals ancestral eumetazoan gene repertoire and genomic organization.</title>
        <authorList>
            <person name="Putnam N.H."/>
            <person name="Srivastava M."/>
            <person name="Hellsten U."/>
            <person name="Dirks B."/>
            <person name="Chapman J."/>
            <person name="Salamov A."/>
            <person name="Terry A."/>
            <person name="Shapiro H."/>
            <person name="Lindquist E."/>
            <person name="Kapitonov V.V."/>
            <person name="Jurka J."/>
            <person name="Genikhovich G."/>
            <person name="Grigoriev I.V."/>
            <person name="Lucas S.M."/>
            <person name="Steele R.E."/>
            <person name="Finnerty J.R."/>
            <person name="Technau U."/>
            <person name="Martindale M.Q."/>
            <person name="Rokhsar D.S."/>
        </authorList>
    </citation>
    <scope>NUCLEOTIDE SEQUENCE [LARGE SCALE GENOMIC DNA]</scope>
    <source>
        <strain evidence="2">CH2 X CH6</strain>
    </source>
</reference>
<proteinExistence type="predicted"/>
<protein>
    <submittedName>
        <fullName evidence="1">Uncharacterized protein</fullName>
    </submittedName>
</protein>
<keyword evidence="2" id="KW-1185">Reference proteome</keyword>
<evidence type="ECO:0000313" key="1">
    <source>
        <dbReference type="EMBL" id="EDO37758.1"/>
    </source>
</evidence>
<name>A7SES8_NEMVE</name>
<dbReference type="EMBL" id="DS469639">
    <property type="protein sequence ID" value="EDO37758.1"/>
    <property type="molecule type" value="Genomic_DNA"/>
</dbReference>
<dbReference type="HOGENOM" id="CLU_1820634_0_0_1"/>
<dbReference type="Proteomes" id="UP000001593">
    <property type="component" value="Unassembled WGS sequence"/>
</dbReference>
<dbReference type="AlphaFoldDB" id="A7SES8"/>
<accession>A7SES8</accession>
<sequence>DIFARLSKSTAPEKQRLSLLCQGCNETSNFIEGNCLQKQRRGRCCLDSNNVTIGNLANNSQLDCSYSGYDSAYKGLKKLSSIYLPSHCNCPGGRVLWNVTKTEDSKSCIGQLNTCSVLNGTHGNPQTTNRIILPVWFIGISK</sequence>
<feature type="non-terminal residue" evidence="1">
    <location>
        <position position="1"/>
    </location>
</feature>
<evidence type="ECO:0000313" key="2">
    <source>
        <dbReference type="Proteomes" id="UP000001593"/>
    </source>
</evidence>